<keyword evidence="3" id="KW-1185">Reference proteome</keyword>
<dbReference type="AlphaFoldDB" id="J3P904"/>
<dbReference type="VEuPathDB" id="FungiDB:GGTG_09988"/>
<accession>J3P904</accession>
<gene>
    <name evidence="2" type="primary">20350446</name>
    <name evidence="1" type="ORF">GGTG_09988</name>
</gene>
<reference evidence="1" key="2">
    <citation type="submission" date="2010-07" db="EMBL/GenBank/DDBJ databases">
        <authorList>
            <consortium name="The Broad Institute Genome Sequencing Platform"/>
            <consortium name="Broad Institute Genome Sequencing Center for Infectious Disease"/>
            <person name="Ma L.-J."/>
            <person name="Dead R."/>
            <person name="Young S."/>
            <person name="Zeng Q."/>
            <person name="Koehrsen M."/>
            <person name="Alvarado L."/>
            <person name="Berlin A."/>
            <person name="Chapman S.B."/>
            <person name="Chen Z."/>
            <person name="Freedman E."/>
            <person name="Gellesch M."/>
            <person name="Goldberg J."/>
            <person name="Griggs A."/>
            <person name="Gujja S."/>
            <person name="Heilman E.R."/>
            <person name="Heiman D."/>
            <person name="Hepburn T."/>
            <person name="Howarth C."/>
            <person name="Jen D."/>
            <person name="Larson L."/>
            <person name="Mehta T."/>
            <person name="Neiman D."/>
            <person name="Pearson M."/>
            <person name="Roberts A."/>
            <person name="Saif S."/>
            <person name="Shea T."/>
            <person name="Shenoy N."/>
            <person name="Sisk P."/>
            <person name="Stolte C."/>
            <person name="Sykes S."/>
            <person name="Walk T."/>
            <person name="White J."/>
            <person name="Yandava C."/>
            <person name="Haas B."/>
            <person name="Nusbaum C."/>
            <person name="Birren B."/>
        </authorList>
    </citation>
    <scope>NUCLEOTIDE SEQUENCE</scope>
    <source>
        <strain evidence="1">R3-111a-1</strain>
    </source>
</reference>
<sequence>MRRALRSEHLPNTSKAIKYQTPALSACRPACSLVAALLSGRAACWHQTEPTGQPAACPLCWTVVWNPVPCSVGRQGEGQGPESAPQRWVPGAVQRGLPLQREPPPSAGCSSRRTVTPLLFTKYDVRRERDRD</sequence>
<reference evidence="1" key="3">
    <citation type="submission" date="2010-09" db="EMBL/GenBank/DDBJ databases">
        <title>Annotation of Gaeumannomyces graminis var. tritici R3-111a-1.</title>
        <authorList>
            <consortium name="The Broad Institute Genome Sequencing Platform"/>
            <person name="Ma L.-J."/>
            <person name="Dead R."/>
            <person name="Young S.K."/>
            <person name="Zeng Q."/>
            <person name="Gargeya S."/>
            <person name="Fitzgerald M."/>
            <person name="Haas B."/>
            <person name="Abouelleil A."/>
            <person name="Alvarado L."/>
            <person name="Arachchi H.M."/>
            <person name="Berlin A."/>
            <person name="Brown A."/>
            <person name="Chapman S.B."/>
            <person name="Chen Z."/>
            <person name="Dunbar C."/>
            <person name="Freedman E."/>
            <person name="Gearin G."/>
            <person name="Gellesch M."/>
            <person name="Goldberg J."/>
            <person name="Griggs A."/>
            <person name="Gujja S."/>
            <person name="Heiman D."/>
            <person name="Howarth C."/>
            <person name="Larson L."/>
            <person name="Lui A."/>
            <person name="MacDonald P.J.P."/>
            <person name="Mehta T."/>
            <person name="Montmayeur A."/>
            <person name="Murphy C."/>
            <person name="Neiman D."/>
            <person name="Pearson M."/>
            <person name="Priest M."/>
            <person name="Roberts A."/>
            <person name="Saif S."/>
            <person name="Shea T."/>
            <person name="Shenoy N."/>
            <person name="Sisk P."/>
            <person name="Stolte C."/>
            <person name="Sykes S."/>
            <person name="Yandava C."/>
            <person name="Wortman J."/>
            <person name="Nusbaum C."/>
            <person name="Birren B."/>
        </authorList>
    </citation>
    <scope>NUCLEOTIDE SEQUENCE</scope>
    <source>
        <strain evidence="1">R3-111a-1</strain>
    </source>
</reference>
<proteinExistence type="predicted"/>
<evidence type="ECO:0000313" key="3">
    <source>
        <dbReference type="Proteomes" id="UP000006039"/>
    </source>
</evidence>
<dbReference type="RefSeq" id="XP_009226113.1">
    <property type="nucleotide sequence ID" value="XM_009227849.1"/>
</dbReference>
<dbReference type="HOGENOM" id="CLU_1917203_0_0_1"/>
<dbReference type="EMBL" id="GL385399">
    <property type="protein sequence ID" value="EJT73139.1"/>
    <property type="molecule type" value="Genomic_DNA"/>
</dbReference>
<protein>
    <submittedName>
        <fullName evidence="1 2">Uncharacterized protein</fullName>
    </submittedName>
</protein>
<dbReference type="Proteomes" id="UP000006039">
    <property type="component" value="Unassembled WGS sequence"/>
</dbReference>
<reference evidence="2" key="5">
    <citation type="submission" date="2018-04" db="UniProtKB">
        <authorList>
            <consortium name="EnsemblFungi"/>
        </authorList>
    </citation>
    <scope>IDENTIFICATION</scope>
    <source>
        <strain evidence="2">R3-111a-1</strain>
    </source>
</reference>
<organism evidence="1">
    <name type="scientific">Gaeumannomyces tritici (strain R3-111a-1)</name>
    <name type="common">Wheat and barley take-all root rot fungus</name>
    <name type="synonym">Gaeumannomyces graminis var. tritici</name>
    <dbReference type="NCBI Taxonomy" id="644352"/>
    <lineage>
        <taxon>Eukaryota</taxon>
        <taxon>Fungi</taxon>
        <taxon>Dikarya</taxon>
        <taxon>Ascomycota</taxon>
        <taxon>Pezizomycotina</taxon>
        <taxon>Sordariomycetes</taxon>
        <taxon>Sordariomycetidae</taxon>
        <taxon>Magnaporthales</taxon>
        <taxon>Magnaporthaceae</taxon>
        <taxon>Gaeumannomyces</taxon>
    </lineage>
</organism>
<reference evidence="2" key="4">
    <citation type="journal article" date="2015" name="G3 (Bethesda)">
        <title>Genome sequences of three phytopathogenic species of the Magnaporthaceae family of fungi.</title>
        <authorList>
            <person name="Okagaki L.H."/>
            <person name="Nunes C.C."/>
            <person name="Sailsbery J."/>
            <person name="Clay B."/>
            <person name="Brown D."/>
            <person name="John T."/>
            <person name="Oh Y."/>
            <person name="Young N."/>
            <person name="Fitzgerald M."/>
            <person name="Haas B.J."/>
            <person name="Zeng Q."/>
            <person name="Young S."/>
            <person name="Adiconis X."/>
            <person name="Fan L."/>
            <person name="Levin J.Z."/>
            <person name="Mitchell T.K."/>
            <person name="Okubara P.A."/>
            <person name="Farman M.L."/>
            <person name="Kohn L.M."/>
            <person name="Birren B."/>
            <person name="Ma L.-J."/>
            <person name="Dean R.A."/>
        </authorList>
    </citation>
    <scope>NUCLEOTIDE SEQUENCE</scope>
    <source>
        <strain evidence="2">R3-111a-1</strain>
    </source>
</reference>
<evidence type="ECO:0000313" key="1">
    <source>
        <dbReference type="EMBL" id="EJT73139.1"/>
    </source>
</evidence>
<dbReference type="EnsemblFungi" id="EJT73139">
    <property type="protein sequence ID" value="EJT73139"/>
    <property type="gene ID" value="GGTG_09988"/>
</dbReference>
<name>J3P904_GAET3</name>
<dbReference type="GeneID" id="20350446"/>
<reference evidence="3" key="1">
    <citation type="submission" date="2010-07" db="EMBL/GenBank/DDBJ databases">
        <title>The genome sequence of Gaeumannomyces graminis var. tritici strain R3-111a-1.</title>
        <authorList>
            <consortium name="The Broad Institute Genome Sequencing Platform"/>
            <person name="Ma L.-J."/>
            <person name="Dead R."/>
            <person name="Young S."/>
            <person name="Zeng Q."/>
            <person name="Koehrsen M."/>
            <person name="Alvarado L."/>
            <person name="Berlin A."/>
            <person name="Chapman S.B."/>
            <person name="Chen Z."/>
            <person name="Freedman E."/>
            <person name="Gellesch M."/>
            <person name="Goldberg J."/>
            <person name="Griggs A."/>
            <person name="Gujja S."/>
            <person name="Heilman E.R."/>
            <person name="Heiman D."/>
            <person name="Hepburn T."/>
            <person name="Howarth C."/>
            <person name="Jen D."/>
            <person name="Larson L."/>
            <person name="Mehta T."/>
            <person name="Neiman D."/>
            <person name="Pearson M."/>
            <person name="Roberts A."/>
            <person name="Saif S."/>
            <person name="Shea T."/>
            <person name="Shenoy N."/>
            <person name="Sisk P."/>
            <person name="Stolte C."/>
            <person name="Sykes S."/>
            <person name="Walk T."/>
            <person name="White J."/>
            <person name="Yandava C."/>
            <person name="Haas B."/>
            <person name="Nusbaum C."/>
            <person name="Birren B."/>
        </authorList>
    </citation>
    <scope>NUCLEOTIDE SEQUENCE [LARGE SCALE GENOMIC DNA]</scope>
    <source>
        <strain evidence="3">R3-111a-1</strain>
    </source>
</reference>
<evidence type="ECO:0000313" key="2">
    <source>
        <dbReference type="EnsemblFungi" id="EJT73139"/>
    </source>
</evidence>